<keyword evidence="6" id="KW-0251">Elongation factor</keyword>
<dbReference type="CDD" id="cd01884">
    <property type="entry name" value="EF_Tu"/>
    <property type="match status" value="1"/>
</dbReference>
<dbReference type="GO" id="GO:0005525">
    <property type="term" value="F:GTP binding"/>
    <property type="evidence" value="ECO:0007669"/>
    <property type="project" value="UniProtKB-KW"/>
</dbReference>
<dbReference type="GO" id="GO:0005739">
    <property type="term" value="C:mitochondrion"/>
    <property type="evidence" value="ECO:0007669"/>
    <property type="project" value="TreeGrafter"/>
</dbReference>
<accession>A0A8J5EMQ6</accession>
<evidence type="ECO:0000256" key="1">
    <source>
        <dbReference type="ARBA" id="ARBA00003982"/>
    </source>
</evidence>
<dbReference type="InterPro" id="IPR000795">
    <property type="entry name" value="T_Tr_GTP-bd_dom"/>
</dbReference>
<dbReference type="InterPro" id="IPR033720">
    <property type="entry name" value="EFTU_2"/>
</dbReference>
<dbReference type="NCBIfam" id="TIGR00485">
    <property type="entry name" value="EF-Tu"/>
    <property type="match status" value="1"/>
</dbReference>
<dbReference type="PROSITE" id="PS00301">
    <property type="entry name" value="G_TR_1"/>
    <property type="match status" value="1"/>
</dbReference>
<dbReference type="CDD" id="cd03707">
    <property type="entry name" value="EFTU_III"/>
    <property type="match status" value="1"/>
</dbReference>
<keyword evidence="8" id="KW-0342">GTP-binding</keyword>
<comment type="caution">
    <text evidence="12">The sequence shown here is derived from an EMBL/GenBank/DDBJ whole genome shotgun (WGS) entry which is preliminary data.</text>
</comment>
<dbReference type="NCBIfam" id="NF009372">
    <property type="entry name" value="PRK12735.1"/>
    <property type="match status" value="1"/>
</dbReference>
<dbReference type="PANTHER" id="PTHR43721:SF5">
    <property type="entry name" value="ELONGATION FACTOR TU, CHLOROPLASTIC"/>
    <property type="match status" value="1"/>
</dbReference>
<evidence type="ECO:0000256" key="4">
    <source>
        <dbReference type="ARBA" id="ARBA00022640"/>
    </source>
</evidence>
<dbReference type="NCBIfam" id="NF009373">
    <property type="entry name" value="PRK12736.1"/>
    <property type="match status" value="1"/>
</dbReference>
<keyword evidence="5" id="KW-0547">Nucleotide-binding</keyword>
<dbReference type="GO" id="GO:0009536">
    <property type="term" value="C:plastid"/>
    <property type="evidence" value="ECO:0007669"/>
    <property type="project" value="UniProtKB-SubCell"/>
</dbReference>
<dbReference type="FunFam" id="3.40.50.300:FF:000003">
    <property type="entry name" value="Elongation factor Tu"/>
    <property type="match status" value="1"/>
</dbReference>
<evidence type="ECO:0000256" key="7">
    <source>
        <dbReference type="ARBA" id="ARBA00022917"/>
    </source>
</evidence>
<dbReference type="Pfam" id="PF00009">
    <property type="entry name" value="GTP_EFTU"/>
    <property type="match status" value="1"/>
</dbReference>
<evidence type="ECO:0000256" key="6">
    <source>
        <dbReference type="ARBA" id="ARBA00022768"/>
    </source>
</evidence>
<evidence type="ECO:0000256" key="8">
    <source>
        <dbReference type="ARBA" id="ARBA00023134"/>
    </source>
</evidence>
<dbReference type="NCBIfam" id="NF000766">
    <property type="entry name" value="PRK00049.1"/>
    <property type="match status" value="1"/>
</dbReference>
<dbReference type="PANTHER" id="PTHR43721">
    <property type="entry name" value="ELONGATION FACTOR TU-RELATED"/>
    <property type="match status" value="1"/>
</dbReference>
<dbReference type="InterPro" id="IPR036396">
    <property type="entry name" value="Cyt_P450_sf"/>
</dbReference>
<feature type="compositionally biased region" description="Low complexity" evidence="10">
    <location>
        <begin position="100"/>
        <end position="116"/>
    </location>
</feature>
<dbReference type="SUPFAM" id="SSF50447">
    <property type="entry name" value="Translation proteins"/>
    <property type="match status" value="1"/>
</dbReference>
<feature type="domain" description="Tr-type G" evidence="11">
    <location>
        <begin position="201"/>
        <end position="405"/>
    </location>
</feature>
<evidence type="ECO:0000256" key="2">
    <source>
        <dbReference type="ARBA" id="ARBA00004474"/>
    </source>
</evidence>
<comment type="subcellular location">
    <subcellularLocation>
        <location evidence="2">Plastid</location>
    </subcellularLocation>
</comment>
<feature type="region of interest" description="Disordered" evidence="10">
    <location>
        <begin position="1"/>
        <end position="24"/>
    </location>
</feature>
<dbReference type="AlphaFoldDB" id="A0A8J5EMQ6"/>
<dbReference type="SUPFAM" id="SSF48264">
    <property type="entry name" value="Cytochrome P450"/>
    <property type="match status" value="1"/>
</dbReference>
<dbReference type="PRINTS" id="PR00315">
    <property type="entry name" value="ELONGATNFCT"/>
</dbReference>
<dbReference type="InterPro" id="IPR041709">
    <property type="entry name" value="EF-Tu_GTP-bd"/>
</dbReference>
<dbReference type="InterPro" id="IPR005225">
    <property type="entry name" value="Small_GTP-bd"/>
</dbReference>
<gene>
    <name evidence="12" type="ORF">ZIOFF_075587</name>
</gene>
<dbReference type="InterPro" id="IPR001128">
    <property type="entry name" value="Cyt_P450"/>
</dbReference>
<dbReference type="InterPro" id="IPR009001">
    <property type="entry name" value="Transl_elong_EF1A/Init_IF2_C"/>
</dbReference>
<dbReference type="FunFam" id="2.40.30.10:FF:000001">
    <property type="entry name" value="Elongation factor Tu"/>
    <property type="match status" value="1"/>
</dbReference>
<dbReference type="GO" id="GO:0016705">
    <property type="term" value="F:oxidoreductase activity, acting on paired donors, with incorporation or reduction of molecular oxygen"/>
    <property type="evidence" value="ECO:0007669"/>
    <property type="project" value="InterPro"/>
</dbReference>
<name>A0A8J5EMQ6_ZINOF</name>
<dbReference type="Pfam" id="PF00067">
    <property type="entry name" value="p450"/>
    <property type="match status" value="1"/>
</dbReference>
<evidence type="ECO:0000256" key="3">
    <source>
        <dbReference type="ARBA" id="ARBA00007249"/>
    </source>
</evidence>
<dbReference type="Gene3D" id="2.40.30.10">
    <property type="entry name" value="Translation factors"/>
    <property type="match status" value="1"/>
</dbReference>
<evidence type="ECO:0000313" key="13">
    <source>
        <dbReference type="Proteomes" id="UP000734854"/>
    </source>
</evidence>
<dbReference type="Pfam" id="PF03144">
    <property type="entry name" value="GTP_EFTU_D2"/>
    <property type="match status" value="1"/>
</dbReference>
<protein>
    <recommendedName>
        <fullName evidence="9">Elongation factor Tu</fullName>
    </recommendedName>
</protein>
<evidence type="ECO:0000259" key="11">
    <source>
        <dbReference type="PROSITE" id="PS51722"/>
    </source>
</evidence>
<evidence type="ECO:0000313" key="12">
    <source>
        <dbReference type="EMBL" id="KAG6466617.1"/>
    </source>
</evidence>
<dbReference type="InterPro" id="IPR004161">
    <property type="entry name" value="EFTu-like_2"/>
</dbReference>
<proteinExistence type="inferred from homology"/>
<dbReference type="Proteomes" id="UP000734854">
    <property type="component" value="Unassembled WGS sequence"/>
</dbReference>
<keyword evidence="7" id="KW-0648">Protein biosynthesis</keyword>
<dbReference type="InterPro" id="IPR004541">
    <property type="entry name" value="Transl_elong_EFTu/EF1A_bac/org"/>
</dbReference>
<dbReference type="InterPro" id="IPR050055">
    <property type="entry name" value="EF-Tu_GTPase"/>
</dbReference>
<dbReference type="PROSITE" id="PS51722">
    <property type="entry name" value="G_TR_2"/>
    <property type="match status" value="1"/>
</dbReference>
<dbReference type="GO" id="GO:0020037">
    <property type="term" value="F:heme binding"/>
    <property type="evidence" value="ECO:0007669"/>
    <property type="project" value="InterPro"/>
</dbReference>
<evidence type="ECO:0000256" key="5">
    <source>
        <dbReference type="ARBA" id="ARBA00022741"/>
    </source>
</evidence>
<dbReference type="GO" id="GO:0004497">
    <property type="term" value="F:monooxygenase activity"/>
    <property type="evidence" value="ECO:0007669"/>
    <property type="project" value="InterPro"/>
</dbReference>
<dbReference type="CDD" id="cd03697">
    <property type="entry name" value="EFTU_II"/>
    <property type="match status" value="1"/>
</dbReference>
<dbReference type="Gene3D" id="3.40.50.300">
    <property type="entry name" value="P-loop containing nucleotide triphosphate hydrolases"/>
    <property type="match status" value="1"/>
</dbReference>
<organism evidence="12 13">
    <name type="scientific">Zingiber officinale</name>
    <name type="common">Ginger</name>
    <name type="synonym">Amomum zingiber</name>
    <dbReference type="NCBI Taxonomy" id="94328"/>
    <lineage>
        <taxon>Eukaryota</taxon>
        <taxon>Viridiplantae</taxon>
        <taxon>Streptophyta</taxon>
        <taxon>Embryophyta</taxon>
        <taxon>Tracheophyta</taxon>
        <taxon>Spermatophyta</taxon>
        <taxon>Magnoliopsida</taxon>
        <taxon>Liliopsida</taxon>
        <taxon>Zingiberales</taxon>
        <taxon>Zingiberaceae</taxon>
        <taxon>Zingiber</taxon>
    </lineage>
</organism>
<keyword evidence="4" id="KW-0934">Plastid</keyword>
<keyword evidence="13" id="KW-1185">Reference proteome</keyword>
<sequence length="742" mass="81578">MRSCPPGTHKEAAHNGNPSVTLNSTDDIRFSFTTDVGKEGEMAKGSKDPIGIFDIVKVLIESLFFPLNAKPYLSISVRRPQYNYGRKGRAEIGDRRSEDTPPISSASPFSSATSKSPIPIRSMASVFAVQKSLLSSTSTTNSKPQTLRFPSAAAAANLLFSSSSFSTANLFCASPVFHPRLRHRHGHLVVRAARGKFERKKPHVNIGTIGHVDHGKTTLTAALTMALAAVGGSAPKKYDEIDAAPEERARGITINTATVEYETESRHYAHVDCPGHADYVKNMITGAAQMDGAILVVSGADGPMPQTKEHILLAKQVGVPNMVVFLNKQDQVDDEELLQLVELEVRELLSSYEFPGDDVPIASGSALLALEALMGNPKIKRGENPWVDKIYQLMDAVDSYIPVPQRQTDLPFLLAIEDVFSITGRGTVATGRIERGTIKVGETVEIVGLRETRNTTVTGVEMFQKTLDDAMAGDNVGLLLRGIQKADIQRGMVLAKPGTITPHTKFAAIVYVLKKEEGGRHSPFFAGYRPQFYMRTTDVNGKVSSIMNDKDEEAKMVMPGDRVKMVVELIMPVACEQGMRSVGQDFELIPFGAGRCGCLAIAFGTAGVEIALAQLLHSFEWELPAGVTAEDLDMDEVFGITMHRTERLASVATPRTDPLRPRPLRPLRPSLHDKKSTCLAHAFLGANIGRKEMLRQHKKNKQTLSPSSPLRFFSSRRRKHVPWREADRWFAERYALERPPRF</sequence>
<feature type="region of interest" description="Disordered" evidence="10">
    <location>
        <begin position="86"/>
        <end position="116"/>
    </location>
</feature>
<dbReference type="SUPFAM" id="SSF50465">
    <property type="entry name" value="EF-Tu/eEF-1alpha/eIF2-gamma C-terminal domain"/>
    <property type="match status" value="1"/>
</dbReference>
<dbReference type="InterPro" id="IPR009000">
    <property type="entry name" value="Transl_B-barrel_sf"/>
</dbReference>
<dbReference type="Gene3D" id="1.10.630.10">
    <property type="entry name" value="Cytochrome P450"/>
    <property type="match status" value="1"/>
</dbReference>
<dbReference type="EMBL" id="JACMSC010000142">
    <property type="protein sequence ID" value="KAG6466617.1"/>
    <property type="molecule type" value="Genomic_DNA"/>
</dbReference>
<dbReference type="Pfam" id="PF03143">
    <property type="entry name" value="GTP_EFTU_D3"/>
    <property type="match status" value="1"/>
</dbReference>
<dbReference type="GO" id="GO:0005506">
    <property type="term" value="F:iron ion binding"/>
    <property type="evidence" value="ECO:0007669"/>
    <property type="project" value="InterPro"/>
</dbReference>
<dbReference type="InterPro" id="IPR031157">
    <property type="entry name" value="G_TR_CS"/>
</dbReference>
<comment type="function">
    <text evidence="1">This protein promotes the GTP-dependent binding of aminoacyl-tRNA to the A-site of ribosomes during protein biosynthesis.</text>
</comment>
<dbReference type="HAMAP" id="MF_00118_B">
    <property type="entry name" value="EF_Tu_B"/>
    <property type="match status" value="1"/>
</dbReference>
<dbReference type="NCBIfam" id="TIGR00231">
    <property type="entry name" value="small_GTP"/>
    <property type="match status" value="1"/>
</dbReference>
<feature type="compositionally biased region" description="Basic and acidic residues" evidence="10">
    <location>
        <begin position="88"/>
        <end position="99"/>
    </location>
</feature>
<reference evidence="12 13" key="1">
    <citation type="submission" date="2020-08" db="EMBL/GenBank/DDBJ databases">
        <title>Plant Genome Project.</title>
        <authorList>
            <person name="Zhang R.-G."/>
        </authorList>
    </citation>
    <scope>NUCLEOTIDE SEQUENCE [LARGE SCALE GENOMIC DNA]</scope>
    <source>
        <tissue evidence="12">Rhizome</tissue>
    </source>
</reference>
<comment type="similarity">
    <text evidence="3">Belongs to the TRAFAC class translation factor GTPase superfamily. Classic translation factor GTPase family. EF-Tu/EF-1A subfamily.</text>
</comment>
<dbReference type="GO" id="GO:0070125">
    <property type="term" value="P:mitochondrial translational elongation"/>
    <property type="evidence" value="ECO:0007669"/>
    <property type="project" value="TreeGrafter"/>
</dbReference>
<dbReference type="GO" id="GO:0003924">
    <property type="term" value="F:GTPase activity"/>
    <property type="evidence" value="ECO:0007669"/>
    <property type="project" value="InterPro"/>
</dbReference>
<evidence type="ECO:0000256" key="10">
    <source>
        <dbReference type="SAM" id="MobiDB-lite"/>
    </source>
</evidence>
<dbReference type="InterPro" id="IPR027417">
    <property type="entry name" value="P-loop_NTPase"/>
</dbReference>
<dbReference type="SUPFAM" id="SSF52540">
    <property type="entry name" value="P-loop containing nucleoside triphosphate hydrolases"/>
    <property type="match status" value="1"/>
</dbReference>
<evidence type="ECO:0000256" key="9">
    <source>
        <dbReference type="RuleBase" id="RU004061"/>
    </source>
</evidence>
<dbReference type="GO" id="GO:0003746">
    <property type="term" value="F:translation elongation factor activity"/>
    <property type="evidence" value="ECO:0007669"/>
    <property type="project" value="UniProtKB-KW"/>
</dbReference>
<dbReference type="InterPro" id="IPR004160">
    <property type="entry name" value="Transl_elong_EFTu/EF1A_C"/>
</dbReference>